<feature type="transmembrane region" description="Helical" evidence="2">
    <location>
        <begin position="456"/>
        <end position="479"/>
    </location>
</feature>
<dbReference type="GO" id="GO:0004190">
    <property type="term" value="F:aspartic-type endopeptidase activity"/>
    <property type="evidence" value="ECO:0007669"/>
    <property type="project" value="InterPro"/>
</dbReference>
<dbReference type="Gene3D" id="2.40.70.10">
    <property type="entry name" value="Acid Proteases"/>
    <property type="match status" value="2"/>
</dbReference>
<dbReference type="GO" id="GO:0006508">
    <property type="term" value="P:proteolysis"/>
    <property type="evidence" value="ECO:0007669"/>
    <property type="project" value="InterPro"/>
</dbReference>
<evidence type="ECO:0000313" key="6">
    <source>
        <dbReference type="Proteomes" id="UP000054166"/>
    </source>
</evidence>
<evidence type="ECO:0000313" key="5">
    <source>
        <dbReference type="EMBL" id="KIM89410.1"/>
    </source>
</evidence>
<dbReference type="PANTHER" id="PTHR47966:SF51">
    <property type="entry name" value="BETA-SITE APP-CLEAVING ENZYME, ISOFORM A-RELATED"/>
    <property type="match status" value="1"/>
</dbReference>
<dbReference type="InterPro" id="IPR034164">
    <property type="entry name" value="Pepsin-like_dom"/>
</dbReference>
<reference evidence="6" key="2">
    <citation type="submission" date="2015-01" db="EMBL/GenBank/DDBJ databases">
        <title>Evolutionary Origins and Diversification of the Mycorrhizal Mutualists.</title>
        <authorList>
            <consortium name="DOE Joint Genome Institute"/>
            <consortium name="Mycorrhizal Genomics Consortium"/>
            <person name="Kohler A."/>
            <person name="Kuo A."/>
            <person name="Nagy L.G."/>
            <person name="Floudas D."/>
            <person name="Copeland A."/>
            <person name="Barry K.W."/>
            <person name="Cichocki N."/>
            <person name="Veneault-Fourrey C."/>
            <person name="LaButti K."/>
            <person name="Lindquist E.A."/>
            <person name="Lipzen A."/>
            <person name="Lundell T."/>
            <person name="Morin E."/>
            <person name="Murat C."/>
            <person name="Riley R."/>
            <person name="Ohm R."/>
            <person name="Sun H."/>
            <person name="Tunlid A."/>
            <person name="Henrissat B."/>
            <person name="Grigoriev I.V."/>
            <person name="Hibbett D.S."/>
            <person name="Martin F."/>
        </authorList>
    </citation>
    <scope>NUCLEOTIDE SEQUENCE [LARGE SCALE GENOMIC DNA]</scope>
    <source>
        <strain evidence="6">F 1598</strain>
    </source>
</reference>
<protein>
    <recommendedName>
        <fullName evidence="4">Peptidase A1 domain-containing protein</fullName>
    </recommendedName>
</protein>
<dbReference type="AlphaFoldDB" id="A0A0C3FYU2"/>
<gene>
    <name evidence="5" type="ORF">PILCRDRAFT_60964</name>
</gene>
<accession>A0A0C3FYU2</accession>
<dbReference type="EMBL" id="KN832975">
    <property type="protein sequence ID" value="KIM89410.1"/>
    <property type="molecule type" value="Genomic_DNA"/>
</dbReference>
<dbReference type="CDD" id="cd05471">
    <property type="entry name" value="pepsin_like"/>
    <property type="match status" value="1"/>
</dbReference>
<dbReference type="STRING" id="765440.A0A0C3FYU2"/>
<keyword evidence="2" id="KW-1133">Transmembrane helix</keyword>
<keyword evidence="2" id="KW-0812">Transmembrane</keyword>
<dbReference type="SUPFAM" id="SSF50630">
    <property type="entry name" value="Acid proteases"/>
    <property type="match status" value="1"/>
</dbReference>
<dbReference type="Pfam" id="PF00026">
    <property type="entry name" value="Asp"/>
    <property type="match status" value="1"/>
</dbReference>
<evidence type="ECO:0000259" key="4">
    <source>
        <dbReference type="PROSITE" id="PS51767"/>
    </source>
</evidence>
<dbReference type="Proteomes" id="UP000054166">
    <property type="component" value="Unassembled WGS sequence"/>
</dbReference>
<sequence length="548" mass="58519">MKFSSSALFCALVALQDVDALRLGLRGWTRSSPATFLRRRDQLSGLDDKSNMRYYTNLTLNGQTISAQIDTGSSDLYVAGTIPGATSTGKTTSITYASGSVEGSVKTAALEFVGFSIPDQAYLEIPPSSSDAENTGLIGLGPHVGSSVYYALNKNPSGDPPLDRIFRQNTSTPNYLTVLLGRSDDPDEKFPGDLTIGELIPGYENITNQPKLAIADVVASDAGSQHWATLLDENGISSNGTIISLPKSQVAKPADSGKELVVFDTGFSLPQLPRSVVDAIYQDIPGAKFYNDTSVGPIYALPCDQEIDLTFYFGGQPYPIHPLDTNLDGSQLNLMDDNGNPVCIGAFQPVSFDASFGSGEAPDFDMILGMAWLRNAYLYVNMGDFIDGSNNTADPYLQLLSITNDTAKAQQDFIQVRAGGNFAAAANAEEALGKSSSRPTVTSSKKKKPLSKVSKILIAVVIAGIIMLVLFGVLVWCCCCRNRGKRSANTTAAYPGSSYQPLHVPAPDAATDAHGAPHATSYGYQEYTPYGSAPPLQSGYQTPYSKEY</sequence>
<dbReference type="InterPro" id="IPR001461">
    <property type="entry name" value="Aspartic_peptidase_A1"/>
</dbReference>
<dbReference type="PROSITE" id="PS51767">
    <property type="entry name" value="PEPTIDASE_A1"/>
    <property type="match status" value="1"/>
</dbReference>
<reference evidence="5 6" key="1">
    <citation type="submission" date="2014-04" db="EMBL/GenBank/DDBJ databases">
        <authorList>
            <consortium name="DOE Joint Genome Institute"/>
            <person name="Kuo A."/>
            <person name="Tarkka M."/>
            <person name="Buscot F."/>
            <person name="Kohler A."/>
            <person name="Nagy L.G."/>
            <person name="Floudas D."/>
            <person name="Copeland A."/>
            <person name="Barry K.W."/>
            <person name="Cichocki N."/>
            <person name="Veneault-Fourrey C."/>
            <person name="LaButti K."/>
            <person name="Lindquist E.A."/>
            <person name="Lipzen A."/>
            <person name="Lundell T."/>
            <person name="Morin E."/>
            <person name="Murat C."/>
            <person name="Sun H."/>
            <person name="Tunlid A."/>
            <person name="Henrissat B."/>
            <person name="Grigoriev I.V."/>
            <person name="Hibbett D.S."/>
            <person name="Martin F."/>
            <person name="Nordberg H.P."/>
            <person name="Cantor M.N."/>
            <person name="Hua S.X."/>
        </authorList>
    </citation>
    <scope>NUCLEOTIDE SEQUENCE [LARGE SCALE GENOMIC DNA]</scope>
    <source>
        <strain evidence="5 6">F 1598</strain>
    </source>
</reference>
<evidence type="ECO:0000256" key="1">
    <source>
        <dbReference type="ARBA" id="ARBA00007447"/>
    </source>
</evidence>
<evidence type="ECO:0000256" key="2">
    <source>
        <dbReference type="SAM" id="Phobius"/>
    </source>
</evidence>
<feature type="chain" id="PRO_5005425589" description="Peptidase A1 domain-containing protein" evidence="3">
    <location>
        <begin position="21"/>
        <end position="548"/>
    </location>
</feature>
<comment type="similarity">
    <text evidence="1">Belongs to the peptidase A1 family.</text>
</comment>
<dbReference type="InterPro" id="IPR021109">
    <property type="entry name" value="Peptidase_aspartic_dom_sf"/>
</dbReference>
<feature type="signal peptide" evidence="3">
    <location>
        <begin position="1"/>
        <end position="20"/>
    </location>
</feature>
<evidence type="ECO:0000256" key="3">
    <source>
        <dbReference type="SAM" id="SignalP"/>
    </source>
</evidence>
<keyword evidence="3" id="KW-0732">Signal</keyword>
<name>A0A0C3FYU2_PILCF</name>
<dbReference type="HOGENOM" id="CLU_013253_8_0_1"/>
<dbReference type="PANTHER" id="PTHR47966">
    <property type="entry name" value="BETA-SITE APP-CLEAVING ENZYME, ISOFORM A-RELATED"/>
    <property type="match status" value="1"/>
</dbReference>
<organism evidence="5 6">
    <name type="scientific">Piloderma croceum (strain F 1598)</name>
    <dbReference type="NCBI Taxonomy" id="765440"/>
    <lineage>
        <taxon>Eukaryota</taxon>
        <taxon>Fungi</taxon>
        <taxon>Dikarya</taxon>
        <taxon>Basidiomycota</taxon>
        <taxon>Agaricomycotina</taxon>
        <taxon>Agaricomycetes</taxon>
        <taxon>Agaricomycetidae</taxon>
        <taxon>Atheliales</taxon>
        <taxon>Atheliaceae</taxon>
        <taxon>Piloderma</taxon>
    </lineage>
</organism>
<dbReference type="OrthoDB" id="15189at2759"/>
<keyword evidence="2" id="KW-0472">Membrane</keyword>
<dbReference type="InterPro" id="IPR033121">
    <property type="entry name" value="PEPTIDASE_A1"/>
</dbReference>
<dbReference type="InParanoid" id="A0A0C3FYU2"/>
<feature type="domain" description="Peptidase A1" evidence="4">
    <location>
        <begin position="54"/>
        <end position="390"/>
    </location>
</feature>
<proteinExistence type="inferred from homology"/>
<keyword evidence="6" id="KW-1185">Reference proteome</keyword>